<dbReference type="Pfam" id="PF04149">
    <property type="entry name" value="DUF397"/>
    <property type="match status" value="1"/>
</dbReference>
<evidence type="ECO:0000313" key="2">
    <source>
        <dbReference type="EMBL" id="RFU87519.1"/>
    </source>
</evidence>
<dbReference type="AlphaFoldDB" id="A0A372M9I2"/>
<evidence type="ECO:0000259" key="1">
    <source>
        <dbReference type="Pfam" id="PF04149"/>
    </source>
</evidence>
<feature type="domain" description="DUF397" evidence="1">
    <location>
        <begin position="13"/>
        <end position="65"/>
    </location>
</feature>
<protein>
    <submittedName>
        <fullName evidence="2">DUF397 domain-containing protein</fullName>
    </submittedName>
</protein>
<reference evidence="2 3" key="1">
    <citation type="submission" date="2018-08" db="EMBL/GenBank/DDBJ databases">
        <title>Isolation, diversity and antifungal activity of Actinobacteria from wheat.</title>
        <authorList>
            <person name="Han C."/>
        </authorList>
    </citation>
    <scope>NUCLEOTIDE SEQUENCE [LARGE SCALE GENOMIC DNA]</scope>
    <source>
        <strain evidence="2 3">NEAU-YY421</strain>
    </source>
</reference>
<name>A0A372M9I2_9ACTN</name>
<dbReference type="OrthoDB" id="4562195at2"/>
<dbReference type="EMBL" id="QUAK01000027">
    <property type="protein sequence ID" value="RFU87519.1"/>
    <property type="molecule type" value="Genomic_DNA"/>
</dbReference>
<comment type="caution">
    <text evidence="2">The sequence shown here is derived from an EMBL/GenBank/DDBJ whole genome shotgun (WGS) entry which is preliminary data.</text>
</comment>
<gene>
    <name evidence="2" type="ORF">DY218_06035</name>
</gene>
<keyword evidence="3" id="KW-1185">Reference proteome</keyword>
<evidence type="ECO:0000313" key="3">
    <source>
        <dbReference type="Proteomes" id="UP000263094"/>
    </source>
</evidence>
<accession>A0A372M9I2</accession>
<proteinExistence type="predicted"/>
<sequence>MNTEHARAPETALTWFKSSYSGAEGGECVEVAAAQGTVCVRDTKMLSGPTLAVSHHAWTGLVRLVTA</sequence>
<dbReference type="RefSeq" id="WP_128554862.1">
    <property type="nucleotide sequence ID" value="NZ_QUAK01000027.1"/>
</dbReference>
<dbReference type="InterPro" id="IPR007278">
    <property type="entry name" value="DUF397"/>
</dbReference>
<dbReference type="Proteomes" id="UP000263094">
    <property type="component" value="Unassembled WGS sequence"/>
</dbReference>
<organism evidence="2 3">
    <name type="scientific">Streptomyces triticagri</name>
    <dbReference type="NCBI Taxonomy" id="2293568"/>
    <lineage>
        <taxon>Bacteria</taxon>
        <taxon>Bacillati</taxon>
        <taxon>Actinomycetota</taxon>
        <taxon>Actinomycetes</taxon>
        <taxon>Kitasatosporales</taxon>
        <taxon>Streptomycetaceae</taxon>
        <taxon>Streptomyces</taxon>
    </lineage>
</organism>